<protein>
    <submittedName>
        <fullName evidence="3">Uncharacterized protein</fullName>
    </submittedName>
</protein>
<dbReference type="SUPFAM" id="SSF140996">
    <property type="entry name" value="Hermes dimerisation domain"/>
    <property type="match status" value="1"/>
</dbReference>
<keyword evidence="1" id="KW-0472">Membrane</keyword>
<keyword evidence="2" id="KW-1185">Reference proteome</keyword>
<dbReference type="AlphaFoldDB" id="A0A915HS02"/>
<name>A0A915HS02_ROMCU</name>
<dbReference type="WBParaSite" id="nRc.2.0.1.t04157-RA">
    <property type="protein sequence ID" value="nRc.2.0.1.t04157-RA"/>
    <property type="gene ID" value="nRc.2.0.1.g04157"/>
</dbReference>
<keyword evidence="1" id="KW-0812">Transmembrane</keyword>
<evidence type="ECO:0000313" key="2">
    <source>
        <dbReference type="Proteomes" id="UP000887565"/>
    </source>
</evidence>
<proteinExistence type="predicted"/>
<evidence type="ECO:0000256" key="1">
    <source>
        <dbReference type="SAM" id="Phobius"/>
    </source>
</evidence>
<accession>A0A915HS02</accession>
<organism evidence="2 3">
    <name type="scientific">Romanomermis culicivorax</name>
    <name type="common">Nematode worm</name>
    <dbReference type="NCBI Taxonomy" id="13658"/>
    <lineage>
        <taxon>Eukaryota</taxon>
        <taxon>Metazoa</taxon>
        <taxon>Ecdysozoa</taxon>
        <taxon>Nematoda</taxon>
        <taxon>Enoplea</taxon>
        <taxon>Dorylaimia</taxon>
        <taxon>Mermithida</taxon>
        <taxon>Mermithoidea</taxon>
        <taxon>Mermithidae</taxon>
        <taxon>Romanomermis</taxon>
    </lineage>
</organism>
<feature type="transmembrane region" description="Helical" evidence="1">
    <location>
        <begin position="45"/>
        <end position="62"/>
    </location>
</feature>
<keyword evidence="1" id="KW-1133">Transmembrane helix</keyword>
<evidence type="ECO:0000313" key="3">
    <source>
        <dbReference type="WBParaSite" id="nRc.2.0.1.t04157-RA"/>
    </source>
</evidence>
<reference evidence="3" key="1">
    <citation type="submission" date="2022-11" db="UniProtKB">
        <authorList>
            <consortium name="WormBaseParasite"/>
        </authorList>
    </citation>
    <scope>IDENTIFICATION</scope>
</reference>
<sequence>MQMIAVDGQPFRVVENPGFINLIEKTVQTTVKMTDLDLKSTATKLYFTNSLSAIFVLVVVFSI</sequence>
<dbReference type="Proteomes" id="UP000887565">
    <property type="component" value="Unplaced"/>
</dbReference>
<dbReference type="Gene3D" id="1.10.10.1070">
    <property type="entry name" value="Zinc finger, BED domain-containing"/>
    <property type="match status" value="1"/>
</dbReference>